<accession>A0AAJ5X7Z3</accession>
<protein>
    <submittedName>
        <fullName evidence="2">Feruloyl-CoA synthase</fullName>
    </submittedName>
</protein>
<dbReference type="InterPro" id="IPR020845">
    <property type="entry name" value="AMP-binding_CS"/>
</dbReference>
<sequence>MSDTTVSLGARDVLVETRPNGEIVLRNPDPLGPYPARFTERLERWAAEAPDRVFLGERAGSGWRTVTFAEALRTVEAIGQALVNRGLDSGTPLMILAANSIDHALVALACMHVGVPSAPISLGYATLSTDFERLAYAVGKVGPAAVFTNDAGQFATALTAVLPPDMEIIATSGTIPGRTVTPLAELKATVAGPGMAAARDAVTADTPARLIFTSGSSSLPKAVINTHGMLASNQQMHAQVWRFMEETPPVMADWAPWNHTAGANVALGAAVYFGGSLYIDDGRATPKEIRRSVENAAEIRPTVYFGVPLVYQLIAPILRADPALREGFFGRLQMLFYAGGMIADGVWDDLRSMMVETRGDHVYTCGGYGATEMSPSVLLSSWDAGRPGIVGLPVPGITLKLTPIGEKLEARVKGPSVTPGYWRSEEATTKAYDEERWYCTGDAVRFVDPDHPLEGMLYDGRLSENFKLSTGTWVAVANLRTQAVKYFEPLVGDAVVVGQGESEIGLVLFPILEAGRRIAGCEEAESLPELLAMPSFQDEIQRRLEALSMTGSSATTRVTRAVLVAEPPSGVEITDKNTLSFNAVMNRREADIRALYSGETGDRFVYSQAASVLSRTN</sequence>
<dbReference type="SUPFAM" id="SSF56801">
    <property type="entry name" value="Acetyl-CoA synthetase-like"/>
    <property type="match status" value="1"/>
</dbReference>
<dbReference type="Gene3D" id="3.40.50.12780">
    <property type="entry name" value="N-terminal domain of ligase-like"/>
    <property type="match status" value="1"/>
</dbReference>
<dbReference type="PANTHER" id="PTHR24096">
    <property type="entry name" value="LONG-CHAIN-FATTY-ACID--COA LIGASE"/>
    <property type="match status" value="1"/>
</dbReference>
<dbReference type="AlphaFoldDB" id="A0AAJ5X7Z3"/>
<dbReference type="GO" id="GO:0016405">
    <property type="term" value="F:CoA-ligase activity"/>
    <property type="evidence" value="ECO:0007669"/>
    <property type="project" value="TreeGrafter"/>
</dbReference>
<dbReference type="KEGG" id="acob:P0Y56_14870"/>
<gene>
    <name evidence="2" type="ORF">P0Y56_14870</name>
</gene>
<feature type="domain" description="AMP-dependent synthetase/ligase" evidence="1">
    <location>
        <begin position="42"/>
        <end position="422"/>
    </location>
</feature>
<reference evidence="2" key="1">
    <citation type="submission" date="2023-03" db="EMBL/GenBank/DDBJ databases">
        <title>Andean soil-derived lignocellulolytic bacterial consortium as a source of novel taxa and putative plastic-active enzymes.</title>
        <authorList>
            <person name="Diaz-Garcia L."/>
            <person name="Chuvochina M."/>
            <person name="Feuerriegel G."/>
            <person name="Bunk B."/>
            <person name="Sproer C."/>
            <person name="Streit W.R."/>
            <person name="Rodriguez L.M."/>
            <person name="Overmann J."/>
            <person name="Jimenez D.J."/>
        </authorList>
    </citation>
    <scope>NUCLEOTIDE SEQUENCE</scope>
    <source>
        <strain evidence="2">MAG 26</strain>
    </source>
</reference>
<dbReference type="PROSITE" id="PS00455">
    <property type="entry name" value="AMP_BINDING"/>
    <property type="match status" value="1"/>
</dbReference>
<evidence type="ECO:0000313" key="3">
    <source>
        <dbReference type="Proteomes" id="UP001218362"/>
    </source>
</evidence>
<dbReference type="Proteomes" id="UP001218362">
    <property type="component" value="Chromosome"/>
</dbReference>
<dbReference type="EMBL" id="CP119316">
    <property type="protein sequence ID" value="WEK46277.1"/>
    <property type="molecule type" value="Genomic_DNA"/>
</dbReference>
<proteinExistence type="predicted"/>
<dbReference type="Pfam" id="PF23562">
    <property type="entry name" value="AMP-binding_C_3"/>
    <property type="match status" value="1"/>
</dbReference>
<evidence type="ECO:0000259" key="1">
    <source>
        <dbReference type="Pfam" id="PF00501"/>
    </source>
</evidence>
<name>A0AAJ5X7Z3_9SPHN</name>
<organism evidence="2 3">
    <name type="scientific">Candidatus Andeanibacterium colombiense</name>
    <dbReference type="NCBI Taxonomy" id="3121345"/>
    <lineage>
        <taxon>Bacteria</taxon>
        <taxon>Pseudomonadati</taxon>
        <taxon>Pseudomonadota</taxon>
        <taxon>Alphaproteobacteria</taxon>
        <taxon>Sphingomonadales</taxon>
        <taxon>Sphingomonadaceae</taxon>
        <taxon>Candidatus Andeanibacterium</taxon>
    </lineage>
</organism>
<evidence type="ECO:0000313" key="2">
    <source>
        <dbReference type="EMBL" id="WEK46277.1"/>
    </source>
</evidence>
<dbReference type="Pfam" id="PF00501">
    <property type="entry name" value="AMP-binding"/>
    <property type="match status" value="1"/>
</dbReference>
<dbReference type="InterPro" id="IPR042099">
    <property type="entry name" value="ANL_N_sf"/>
</dbReference>
<dbReference type="InterPro" id="IPR000873">
    <property type="entry name" value="AMP-dep_synth/lig_dom"/>
</dbReference>
<dbReference type="PANTHER" id="PTHR24096:SF420">
    <property type="entry name" value="LONG-CHAIN-FATTY-ACID--COA LIGASE-RELATED"/>
    <property type="match status" value="1"/>
</dbReference>